<proteinExistence type="predicted"/>
<name>A0A502ENZ0_9PROT</name>
<reference evidence="1 2" key="1">
    <citation type="journal article" date="2019" name="Environ. Microbiol.">
        <title>Species interactions and distinct microbial communities in high Arctic permafrost affected cryosols are associated with the CH4 and CO2 gas fluxes.</title>
        <authorList>
            <person name="Altshuler I."/>
            <person name="Hamel J."/>
            <person name="Turney S."/>
            <person name="Magnuson E."/>
            <person name="Levesque R."/>
            <person name="Greer C."/>
            <person name="Whyte L.G."/>
        </authorList>
    </citation>
    <scope>NUCLEOTIDE SEQUENCE [LARGE SCALE GENOMIC DNA]</scope>
    <source>
        <strain evidence="1 2">S9.3B</strain>
    </source>
</reference>
<protein>
    <recommendedName>
        <fullName evidence="3">DUF2384 domain-containing protein</fullName>
    </recommendedName>
</protein>
<keyword evidence="2" id="KW-1185">Reference proteome</keyword>
<accession>A0A502ENZ0</accession>
<organism evidence="1 2">
    <name type="scientific">Muricoccus nepalensis</name>
    <dbReference type="NCBI Taxonomy" id="1854500"/>
    <lineage>
        <taxon>Bacteria</taxon>
        <taxon>Pseudomonadati</taxon>
        <taxon>Pseudomonadota</taxon>
        <taxon>Alphaproteobacteria</taxon>
        <taxon>Acetobacterales</taxon>
        <taxon>Roseomonadaceae</taxon>
        <taxon>Muricoccus</taxon>
    </lineage>
</organism>
<sequence length="157" mass="17191">MTRAVPDARSLDDLGPLADRLLAELPALFLRQHPTVLIGSLDGGACWRDEGDIDAVEHEGVEYVPAFQLRDGRPHPTIRAVLAAFPPELTAWDRAYWFVSSEPGLGGRRPCEALDDVEALVASARQAGAEIIAKRHQTKRNLDLHAQAGRLNRASLQ</sequence>
<evidence type="ECO:0008006" key="3">
    <source>
        <dbReference type="Google" id="ProtNLM"/>
    </source>
</evidence>
<gene>
    <name evidence="1" type="ORF">EAH89_29730</name>
</gene>
<comment type="caution">
    <text evidence="1">The sequence shown here is derived from an EMBL/GenBank/DDBJ whole genome shotgun (WGS) entry which is preliminary data.</text>
</comment>
<evidence type="ECO:0000313" key="2">
    <source>
        <dbReference type="Proteomes" id="UP000317078"/>
    </source>
</evidence>
<dbReference type="EMBL" id="RCZP01000082">
    <property type="protein sequence ID" value="TPG37951.1"/>
    <property type="molecule type" value="Genomic_DNA"/>
</dbReference>
<evidence type="ECO:0000313" key="1">
    <source>
        <dbReference type="EMBL" id="TPG37951.1"/>
    </source>
</evidence>
<dbReference type="AlphaFoldDB" id="A0A502ENZ0"/>
<dbReference type="RefSeq" id="WP_161993852.1">
    <property type="nucleotide sequence ID" value="NZ_RCZP01000082.1"/>
</dbReference>
<dbReference type="Proteomes" id="UP000317078">
    <property type="component" value="Unassembled WGS sequence"/>
</dbReference>